<evidence type="ECO:0000313" key="10">
    <source>
        <dbReference type="EMBL" id="SMP53685.1"/>
    </source>
</evidence>
<feature type="transmembrane region" description="Helical" evidence="9">
    <location>
        <begin position="109"/>
        <end position="130"/>
    </location>
</feature>
<keyword evidence="11" id="KW-1185">Reference proteome</keyword>
<dbReference type="AlphaFoldDB" id="A0AA46AIR1"/>
<comment type="subcellular location">
    <subcellularLocation>
        <location evidence="1">Cell inner membrane</location>
        <topology evidence="1">Multi-pass membrane protein</topology>
    </subcellularLocation>
</comment>
<keyword evidence="3" id="KW-1003">Cell membrane</keyword>
<evidence type="ECO:0000256" key="2">
    <source>
        <dbReference type="ARBA" id="ARBA00022448"/>
    </source>
</evidence>
<comment type="similarity">
    <text evidence="8">Belongs to the TsuA/YedE (TC 9.B.102) family.</text>
</comment>
<evidence type="ECO:0000256" key="8">
    <source>
        <dbReference type="ARBA" id="ARBA00035655"/>
    </source>
</evidence>
<proteinExistence type="inferred from homology"/>
<evidence type="ECO:0008006" key="12">
    <source>
        <dbReference type="Google" id="ProtNLM"/>
    </source>
</evidence>
<evidence type="ECO:0000256" key="7">
    <source>
        <dbReference type="ARBA" id="ARBA00023136"/>
    </source>
</evidence>
<evidence type="ECO:0000256" key="5">
    <source>
        <dbReference type="ARBA" id="ARBA00022692"/>
    </source>
</evidence>
<dbReference type="RefSeq" id="WP_283408970.1">
    <property type="nucleotide sequence ID" value="NZ_FXUF01000005.1"/>
</dbReference>
<comment type="caution">
    <text evidence="10">The sequence shown here is derived from an EMBL/GenBank/DDBJ whole genome shotgun (WGS) entry which is preliminary data.</text>
</comment>
<organism evidence="10 11">
    <name type="scientific">Anoxynatronum buryatiense</name>
    <dbReference type="NCBI Taxonomy" id="489973"/>
    <lineage>
        <taxon>Bacteria</taxon>
        <taxon>Bacillati</taxon>
        <taxon>Bacillota</taxon>
        <taxon>Clostridia</taxon>
        <taxon>Eubacteriales</taxon>
        <taxon>Clostridiaceae</taxon>
        <taxon>Anoxynatronum</taxon>
    </lineage>
</organism>
<evidence type="ECO:0000256" key="3">
    <source>
        <dbReference type="ARBA" id="ARBA00022475"/>
    </source>
</evidence>
<evidence type="ECO:0000256" key="6">
    <source>
        <dbReference type="ARBA" id="ARBA00022989"/>
    </source>
</evidence>
<dbReference type="PANTHER" id="PTHR30574:SF1">
    <property type="entry name" value="SULPHUR TRANSPORT DOMAIN-CONTAINING PROTEIN"/>
    <property type="match status" value="1"/>
</dbReference>
<accession>A0AA46AIR1</accession>
<evidence type="ECO:0000313" key="11">
    <source>
        <dbReference type="Proteomes" id="UP001158066"/>
    </source>
</evidence>
<dbReference type="GO" id="GO:0005886">
    <property type="term" value="C:plasma membrane"/>
    <property type="evidence" value="ECO:0007669"/>
    <property type="project" value="UniProtKB-SubCell"/>
</dbReference>
<protein>
    <recommendedName>
        <fullName evidence="12">Sulphur transport domain-containing protein</fullName>
    </recommendedName>
</protein>
<evidence type="ECO:0000256" key="1">
    <source>
        <dbReference type="ARBA" id="ARBA00004429"/>
    </source>
</evidence>
<gene>
    <name evidence="10" type="ORF">SAMN06296020_10538</name>
</gene>
<dbReference type="PANTHER" id="PTHR30574">
    <property type="entry name" value="INNER MEMBRANE PROTEIN YEDE"/>
    <property type="match status" value="1"/>
</dbReference>
<feature type="transmembrane region" description="Helical" evidence="9">
    <location>
        <begin position="70"/>
        <end position="88"/>
    </location>
</feature>
<name>A0AA46AIR1_9CLOT</name>
<keyword evidence="4" id="KW-0997">Cell inner membrane</keyword>
<evidence type="ECO:0000256" key="9">
    <source>
        <dbReference type="SAM" id="Phobius"/>
    </source>
</evidence>
<keyword evidence="2" id="KW-0813">Transport</keyword>
<dbReference type="Pfam" id="PF04143">
    <property type="entry name" value="Sulf_transp"/>
    <property type="match status" value="1"/>
</dbReference>
<sequence>MSFLTIARWSPYVVGVGIGILSWISFFVSDKPIACSTTFAKASGMIERRFRGDEAAKKPYYEKIGLSVDWQWMLVTGLVMGSFLSAQLSGSFHLQPVPPLWEAAFGSSFLFRNLAALVGGMFIGFGARWADGCTSGHGISGTLQLALSSWVSAVFFFVGGIVTAALLFGLGG</sequence>
<keyword evidence="6 9" id="KW-1133">Transmembrane helix</keyword>
<evidence type="ECO:0000256" key="4">
    <source>
        <dbReference type="ARBA" id="ARBA00022519"/>
    </source>
</evidence>
<dbReference type="InterPro" id="IPR007272">
    <property type="entry name" value="Sulf_transp_TsuA/YedE"/>
</dbReference>
<keyword evidence="5 9" id="KW-0812">Transmembrane</keyword>
<reference evidence="10" key="1">
    <citation type="submission" date="2017-05" db="EMBL/GenBank/DDBJ databases">
        <authorList>
            <person name="Varghese N."/>
            <person name="Submissions S."/>
        </authorList>
    </citation>
    <scope>NUCLEOTIDE SEQUENCE</scope>
    <source>
        <strain evidence="10">Su22</strain>
    </source>
</reference>
<dbReference type="EMBL" id="FXUF01000005">
    <property type="protein sequence ID" value="SMP53685.1"/>
    <property type="molecule type" value="Genomic_DNA"/>
</dbReference>
<feature type="transmembrane region" description="Helical" evidence="9">
    <location>
        <begin position="150"/>
        <end position="170"/>
    </location>
</feature>
<keyword evidence="7 9" id="KW-0472">Membrane</keyword>
<dbReference type="Proteomes" id="UP001158066">
    <property type="component" value="Unassembled WGS sequence"/>
</dbReference>
<feature type="transmembrane region" description="Helical" evidence="9">
    <location>
        <begin position="12"/>
        <end position="29"/>
    </location>
</feature>